<dbReference type="EMBL" id="UZAU01000292">
    <property type="status" value="NOT_ANNOTATED_CDS"/>
    <property type="molecule type" value="Genomic_DNA"/>
</dbReference>
<organism evidence="1 2">
    <name type="scientific">Cannabis sativa</name>
    <name type="common">Hemp</name>
    <name type="synonym">Marijuana</name>
    <dbReference type="NCBI Taxonomy" id="3483"/>
    <lineage>
        <taxon>Eukaryota</taxon>
        <taxon>Viridiplantae</taxon>
        <taxon>Streptophyta</taxon>
        <taxon>Embryophyta</taxon>
        <taxon>Tracheophyta</taxon>
        <taxon>Spermatophyta</taxon>
        <taxon>Magnoliopsida</taxon>
        <taxon>eudicotyledons</taxon>
        <taxon>Gunneridae</taxon>
        <taxon>Pentapetalae</taxon>
        <taxon>rosids</taxon>
        <taxon>fabids</taxon>
        <taxon>Rosales</taxon>
        <taxon>Cannabaceae</taxon>
        <taxon>Cannabis</taxon>
    </lineage>
</organism>
<dbReference type="Gramene" id="evm.model.03.1310">
    <property type="protein sequence ID" value="cds.evm.model.03.1310"/>
    <property type="gene ID" value="evm.TU.03.1310"/>
</dbReference>
<proteinExistence type="predicted"/>
<dbReference type="Proteomes" id="UP000596661">
    <property type="component" value="Chromosome 3"/>
</dbReference>
<reference evidence="1" key="2">
    <citation type="submission" date="2021-03" db="UniProtKB">
        <authorList>
            <consortium name="EnsemblPlants"/>
        </authorList>
    </citation>
    <scope>IDENTIFICATION</scope>
</reference>
<protein>
    <recommendedName>
        <fullName evidence="3">DUF4283 domain-containing protein</fullName>
    </recommendedName>
</protein>
<reference evidence="1" key="1">
    <citation type="submission" date="2018-11" db="EMBL/GenBank/DDBJ databases">
        <authorList>
            <person name="Grassa J C."/>
        </authorList>
    </citation>
    <scope>NUCLEOTIDE SEQUENCE [LARGE SCALE GENOMIC DNA]</scope>
</reference>
<sequence>MKFDHTSFWVSINNAPVACMAEIFVREWGVLIGKVEDVRIANCVMKYERSPKFCCPLKDFVDDDALPLPLGHFGSWMCAPSSPRRDCRPVRKVATNRDCDDALIMNMREIGKILDAVEQSRTRLMRLPCTPFFMYPPS</sequence>
<name>A0A803P4S8_CANSA</name>
<evidence type="ECO:0008006" key="3">
    <source>
        <dbReference type="Google" id="ProtNLM"/>
    </source>
</evidence>
<evidence type="ECO:0000313" key="1">
    <source>
        <dbReference type="EnsemblPlants" id="cds.evm.model.03.1310"/>
    </source>
</evidence>
<keyword evidence="2" id="KW-1185">Reference proteome</keyword>
<accession>A0A803P4S8</accession>
<evidence type="ECO:0000313" key="2">
    <source>
        <dbReference type="Proteomes" id="UP000596661"/>
    </source>
</evidence>
<dbReference type="AlphaFoldDB" id="A0A803P4S8"/>
<dbReference type="EnsemblPlants" id="evm.model.03.1310">
    <property type="protein sequence ID" value="cds.evm.model.03.1310"/>
    <property type="gene ID" value="evm.TU.03.1310"/>
</dbReference>